<comment type="caution">
    <text evidence="11">The sequence shown here is derived from an EMBL/GenBank/DDBJ whole genome shotgun (WGS) entry which is preliminary data.</text>
</comment>
<dbReference type="EC" id="2.7.13.3" evidence="2"/>
<keyword evidence="3" id="KW-0597">Phosphoprotein</keyword>
<evidence type="ECO:0000256" key="2">
    <source>
        <dbReference type="ARBA" id="ARBA00012438"/>
    </source>
</evidence>
<keyword evidence="7" id="KW-0067">ATP-binding</keyword>
<dbReference type="RefSeq" id="WP_144250555.1">
    <property type="nucleotide sequence ID" value="NZ_VLPK01000006.1"/>
</dbReference>
<dbReference type="PRINTS" id="PR00344">
    <property type="entry name" value="BCTRLSENSOR"/>
</dbReference>
<evidence type="ECO:0000313" key="12">
    <source>
        <dbReference type="Proteomes" id="UP000318733"/>
    </source>
</evidence>
<protein>
    <recommendedName>
        <fullName evidence="2">histidine kinase</fullName>
        <ecNumber evidence="2">2.7.13.3</ecNumber>
    </recommendedName>
</protein>
<dbReference type="Gene3D" id="3.30.565.10">
    <property type="entry name" value="Histidine kinase-like ATPase, C-terminal domain"/>
    <property type="match status" value="2"/>
</dbReference>
<dbReference type="OrthoDB" id="9816482at2"/>
<evidence type="ECO:0000256" key="4">
    <source>
        <dbReference type="ARBA" id="ARBA00022679"/>
    </source>
</evidence>
<dbReference type="SMART" id="SM00387">
    <property type="entry name" value="HATPase_c"/>
    <property type="match status" value="1"/>
</dbReference>
<proteinExistence type="predicted"/>
<dbReference type="PANTHER" id="PTHR43065">
    <property type="entry name" value="SENSOR HISTIDINE KINASE"/>
    <property type="match status" value="1"/>
</dbReference>
<dbReference type="InterPro" id="IPR003594">
    <property type="entry name" value="HATPase_dom"/>
</dbReference>
<dbReference type="InterPro" id="IPR036890">
    <property type="entry name" value="HATPase_C_sf"/>
</dbReference>
<keyword evidence="8" id="KW-0902">Two-component regulatory system</keyword>
<keyword evidence="5" id="KW-0547">Nucleotide-binding</keyword>
<dbReference type="EMBL" id="VLPK01000006">
    <property type="protein sequence ID" value="TSJ36587.1"/>
    <property type="molecule type" value="Genomic_DNA"/>
</dbReference>
<evidence type="ECO:0000313" key="11">
    <source>
        <dbReference type="EMBL" id="TSJ36587.1"/>
    </source>
</evidence>
<evidence type="ECO:0000256" key="7">
    <source>
        <dbReference type="ARBA" id="ARBA00022840"/>
    </source>
</evidence>
<organism evidence="11 12">
    <name type="scientific">Mucilaginibacter corticis</name>
    <dbReference type="NCBI Taxonomy" id="2597670"/>
    <lineage>
        <taxon>Bacteria</taxon>
        <taxon>Pseudomonadati</taxon>
        <taxon>Bacteroidota</taxon>
        <taxon>Sphingobacteriia</taxon>
        <taxon>Sphingobacteriales</taxon>
        <taxon>Sphingobacteriaceae</taxon>
        <taxon>Mucilaginibacter</taxon>
    </lineage>
</organism>
<reference evidence="11 12" key="1">
    <citation type="submission" date="2019-07" db="EMBL/GenBank/DDBJ databases">
        <authorList>
            <person name="Huq M.A."/>
        </authorList>
    </citation>
    <scope>NUCLEOTIDE SEQUENCE [LARGE SCALE GENOMIC DNA]</scope>
    <source>
        <strain evidence="11 12">MAH-19</strain>
    </source>
</reference>
<keyword evidence="12" id="KW-1185">Reference proteome</keyword>
<evidence type="ECO:0000259" key="10">
    <source>
        <dbReference type="PROSITE" id="PS50109"/>
    </source>
</evidence>
<keyword evidence="4" id="KW-0808">Transferase</keyword>
<dbReference type="PANTHER" id="PTHR43065:SF10">
    <property type="entry name" value="PEROXIDE STRESS-ACTIVATED HISTIDINE KINASE MAK3"/>
    <property type="match status" value="1"/>
</dbReference>
<evidence type="ECO:0000256" key="3">
    <source>
        <dbReference type="ARBA" id="ARBA00022553"/>
    </source>
</evidence>
<sequence length="778" mass="88518">MSFKITARTILQLGSELISTDAIAFYELIKNAFDAQSRSVEVRVVVRIDFELLVMLKEQCSLLVEGKKTNATISNIIDTALLNINDEAHQASELIEELETIDDPIYLLSVLKKANYILFKDLGDGMSLKDLTDIYLTIGTRNRRKQREEENNKGRPILGEKGLGRLSVMRLGEGLRVETTQAGEKNFNELEIDWSIFSHDSDALLDSIKLEPKLGKVKKDVSLKGTRIFVYDLNNEWTFDKLFKIAESELNRFINPFESKNRDFINLWFNRQTVPLPGIDKTVFDYAHARAAATLLIDKKDGPIFSGEIDYKSYNRQKTFSLSGTHLAGIIASPQYREILEALGPFKVELYWFNRKLLTLKEGVFDAANIKKLVDNWGGGLMMFRDGFRVNPYGGPDDDWLQIDKKALSSGGYKLNRRQLIGKVEISSAGNSVLLDQTNREGLRDNVEKKALVALLQFFIWKELKVYLDEIKEMEDENIAALELDEIEERIEKGQADVRQAVQLLREKYPELENEQDALSIIDDVLSESNALVKRAKDTASVYEDRLKTTVDLAGLGLMVDVIAHELNRATQHAMKTIDTLGSNLPSNLSGTMSTLRSQLKTLQTRLKVLDPLGPSGRQHKTPTDLKYLIKEISDNHREQFKRHHINFSVIDNDNNPQWIVRAVPGMIIQILENLISNSVYWLKQHHNIDRNFKPEIFIKVDRTNSQLLISDNGPGISVDKKEEVFRPFYSTKPPSVGKGLGLYISKEQAKYHNASLYLLDDGTKDHLNTFIFDLSKC</sequence>
<accession>A0A556M9J5</accession>
<dbReference type="GO" id="GO:0004673">
    <property type="term" value="F:protein histidine kinase activity"/>
    <property type="evidence" value="ECO:0007669"/>
    <property type="project" value="UniProtKB-EC"/>
</dbReference>
<dbReference type="InterPro" id="IPR004358">
    <property type="entry name" value="Sig_transdc_His_kin-like_C"/>
</dbReference>
<dbReference type="Proteomes" id="UP000318733">
    <property type="component" value="Unassembled WGS sequence"/>
</dbReference>
<dbReference type="Pfam" id="PF02518">
    <property type="entry name" value="HATPase_c"/>
    <property type="match status" value="1"/>
</dbReference>
<dbReference type="AlphaFoldDB" id="A0A556M9J5"/>
<keyword evidence="9" id="KW-0175">Coiled coil</keyword>
<evidence type="ECO:0000256" key="9">
    <source>
        <dbReference type="SAM" id="Coils"/>
    </source>
</evidence>
<comment type="catalytic activity">
    <reaction evidence="1">
        <text>ATP + protein L-histidine = ADP + protein N-phospho-L-histidine.</text>
        <dbReference type="EC" id="2.7.13.3"/>
    </reaction>
</comment>
<dbReference type="CDD" id="cd00075">
    <property type="entry name" value="HATPase"/>
    <property type="match status" value="1"/>
</dbReference>
<dbReference type="GO" id="GO:0000160">
    <property type="term" value="P:phosphorelay signal transduction system"/>
    <property type="evidence" value="ECO:0007669"/>
    <property type="project" value="UniProtKB-KW"/>
</dbReference>
<gene>
    <name evidence="11" type="ORF">FO440_22430</name>
</gene>
<evidence type="ECO:0000256" key="5">
    <source>
        <dbReference type="ARBA" id="ARBA00022741"/>
    </source>
</evidence>
<evidence type="ECO:0000256" key="1">
    <source>
        <dbReference type="ARBA" id="ARBA00000085"/>
    </source>
</evidence>
<evidence type="ECO:0000256" key="6">
    <source>
        <dbReference type="ARBA" id="ARBA00022777"/>
    </source>
</evidence>
<dbReference type="Pfam" id="PF13589">
    <property type="entry name" value="HATPase_c_3"/>
    <property type="match status" value="1"/>
</dbReference>
<dbReference type="InterPro" id="IPR005467">
    <property type="entry name" value="His_kinase_dom"/>
</dbReference>
<evidence type="ECO:0000256" key="8">
    <source>
        <dbReference type="ARBA" id="ARBA00023012"/>
    </source>
</evidence>
<dbReference type="GO" id="GO:0005524">
    <property type="term" value="F:ATP binding"/>
    <property type="evidence" value="ECO:0007669"/>
    <property type="project" value="UniProtKB-KW"/>
</dbReference>
<name>A0A556M9J5_9SPHI</name>
<feature type="domain" description="Histidine kinase" evidence="10">
    <location>
        <begin position="562"/>
        <end position="778"/>
    </location>
</feature>
<dbReference type="PROSITE" id="PS50109">
    <property type="entry name" value="HIS_KIN"/>
    <property type="match status" value="1"/>
</dbReference>
<keyword evidence="6 11" id="KW-0418">Kinase</keyword>
<feature type="coiled-coil region" evidence="9">
    <location>
        <begin position="464"/>
        <end position="515"/>
    </location>
</feature>
<dbReference type="SUPFAM" id="SSF55874">
    <property type="entry name" value="ATPase domain of HSP90 chaperone/DNA topoisomerase II/histidine kinase"/>
    <property type="match status" value="2"/>
</dbReference>